<dbReference type="GO" id="GO:0005524">
    <property type="term" value="F:ATP binding"/>
    <property type="evidence" value="ECO:0007669"/>
    <property type="project" value="UniProtKB-UniRule"/>
</dbReference>
<name>A0A9D2R271_9FIRM</name>
<keyword evidence="4" id="KW-0808">Transferase</keyword>
<dbReference type="CDD" id="cd14014">
    <property type="entry name" value="STKc_PknB_like"/>
    <property type="match status" value="1"/>
</dbReference>
<dbReference type="InterPro" id="IPR017441">
    <property type="entry name" value="Protein_kinase_ATP_BS"/>
</dbReference>
<dbReference type="Gene3D" id="2.130.10.30">
    <property type="entry name" value="Regulator of chromosome condensation 1/beta-lactamase-inhibitor protein II"/>
    <property type="match status" value="3"/>
</dbReference>
<comment type="caution">
    <text evidence="4">The sequence shown here is derived from an EMBL/GenBank/DDBJ whole genome shotgun (WGS) entry which is preliminary data.</text>
</comment>
<evidence type="ECO:0000256" key="2">
    <source>
        <dbReference type="SAM" id="MobiDB-lite"/>
    </source>
</evidence>
<dbReference type="AlphaFoldDB" id="A0A9D2R271"/>
<keyword evidence="1" id="KW-0067">ATP-binding</keyword>
<dbReference type="PROSITE" id="PS50011">
    <property type="entry name" value="PROTEIN_KINASE_DOM"/>
    <property type="match status" value="1"/>
</dbReference>
<reference evidence="4" key="1">
    <citation type="journal article" date="2021" name="PeerJ">
        <title>Extensive microbial diversity within the chicken gut microbiome revealed by metagenomics and culture.</title>
        <authorList>
            <person name="Gilroy R."/>
            <person name="Ravi A."/>
            <person name="Getino M."/>
            <person name="Pursley I."/>
            <person name="Horton D.L."/>
            <person name="Alikhan N.F."/>
            <person name="Baker D."/>
            <person name="Gharbi K."/>
            <person name="Hall N."/>
            <person name="Watson M."/>
            <person name="Adriaenssens E.M."/>
            <person name="Foster-Nyarko E."/>
            <person name="Jarju S."/>
            <person name="Secka A."/>
            <person name="Antonio M."/>
            <person name="Oren A."/>
            <person name="Chaudhuri R.R."/>
            <person name="La Ragione R."/>
            <person name="Hildebrand F."/>
            <person name="Pallen M.J."/>
        </authorList>
    </citation>
    <scope>NUCLEOTIDE SEQUENCE</scope>
    <source>
        <strain evidence="4">ChiHjej8B7-25341</strain>
    </source>
</reference>
<dbReference type="Gene3D" id="3.30.200.20">
    <property type="entry name" value="Phosphorylase Kinase, domain 1"/>
    <property type="match status" value="1"/>
</dbReference>
<dbReference type="InterPro" id="IPR009091">
    <property type="entry name" value="RCC1/BLIP-II"/>
</dbReference>
<evidence type="ECO:0000259" key="3">
    <source>
        <dbReference type="PROSITE" id="PS50011"/>
    </source>
</evidence>
<feature type="compositionally biased region" description="Polar residues" evidence="2">
    <location>
        <begin position="443"/>
        <end position="452"/>
    </location>
</feature>
<dbReference type="InterPro" id="IPR053235">
    <property type="entry name" value="Ser_Thr_kinase"/>
</dbReference>
<feature type="region of interest" description="Disordered" evidence="2">
    <location>
        <begin position="437"/>
        <end position="472"/>
    </location>
</feature>
<protein>
    <submittedName>
        <fullName evidence="4">Protein kinase</fullName>
    </submittedName>
</protein>
<dbReference type="Pfam" id="PF13540">
    <property type="entry name" value="RCC1_2"/>
    <property type="match status" value="1"/>
</dbReference>
<dbReference type="PROSITE" id="PS00109">
    <property type="entry name" value="PROTEIN_KINASE_TYR"/>
    <property type="match status" value="1"/>
</dbReference>
<dbReference type="PANTHER" id="PTHR24361:SF678">
    <property type="entry name" value="SPORULATION-SPECIFIC PROTEIN 1"/>
    <property type="match status" value="1"/>
</dbReference>
<dbReference type="Pfam" id="PF00069">
    <property type="entry name" value="Pkinase"/>
    <property type="match status" value="1"/>
</dbReference>
<dbReference type="PROSITE" id="PS00107">
    <property type="entry name" value="PROTEIN_KINASE_ATP"/>
    <property type="match status" value="1"/>
</dbReference>
<dbReference type="InterPro" id="IPR000719">
    <property type="entry name" value="Prot_kinase_dom"/>
</dbReference>
<dbReference type="PANTHER" id="PTHR24361">
    <property type="entry name" value="MITOGEN-ACTIVATED KINASE KINASE KINASE"/>
    <property type="match status" value="1"/>
</dbReference>
<gene>
    <name evidence="4" type="ORF">H9912_09660</name>
</gene>
<evidence type="ECO:0000313" key="4">
    <source>
        <dbReference type="EMBL" id="HJD32193.1"/>
    </source>
</evidence>
<evidence type="ECO:0000256" key="1">
    <source>
        <dbReference type="PROSITE-ProRule" id="PRU10141"/>
    </source>
</evidence>
<dbReference type="Gene3D" id="1.10.510.10">
    <property type="entry name" value="Transferase(Phosphotransferase) domain 1"/>
    <property type="match status" value="1"/>
</dbReference>
<evidence type="ECO:0000313" key="5">
    <source>
        <dbReference type="Proteomes" id="UP000823851"/>
    </source>
</evidence>
<sequence>MDKFQNGIWEKFGVKPQKPNPRCLAVNTVLAGKYLVGPVLGEGGFGITYAGYDLNMETRIAIKEYFPVELVTRDTTRRSTGKGGGASGDQVSGSASTSGGGSDRVISLSGEKSKTYQQGLKKYVDEARNVSQFSGIPGIVSVKDFFYENDTAYIVMEYIEGVSLKEYLKQRGGKVSEEEALAIIRPVLEALEKVHAAGIVHRDISPDNIMLTFAEQGNAEQPSASNTASHDVSHTASASASAVSTATPAIIYGNISAVKLIDFGAARMTAKNDQKSLTIILKHGYAPEEQYRSHGEQGPWTDVYALCAVFYRMLTGKVPEPAMDRLFSDGLKRPEELGSKVSPAVSEAIMRGLAVKKEDRIQSVRELTDALYAGKKLKKKGKRILLGKYSVSVRAAALAAGCVLVLAAGIAAVGIGAALQTGSTTLGKDAVLSADMGDGGSANGAQGQTAQDASDGMDEGSGSASSGQTGVGATVAPSGETLLLEEEQEEDWEILVERTLQTGSASGQGHVVFIKEDGTVISRGDNSFGQRNLSEWSRVAAVAAGYNFTAGLRENGTVLVEGEYNGKETAERWENIAAIAGGGNHLFGLTMDGKILSAADVSGDDLSWQEWENIKAIAAGSDTLAALTEDGRVLTVELMGQGWEPAQISGWEDVTAITCNQSAVFGIRADGTVARADMWTGQTDGFDYSGVDGFSDIIQLCASAGTVCGVTADGVPQVVDSWGYQSGNESVDRRNLLDMEGWSDLAGVAGSGDGAGIAGIKKDGTLVVTFANYGNSSLEEMKDLAWVGLTGMTRDAQTSLIAFTKQGEALTYGDDTTCYMALTDLENAGLTEGLTQIISLHYQFADQGYGTTNFAFLNDKKELILRDPVSWRYTVKETDVKQVCAPAEQPWCAVLKEDRTVSVISLSTDSSLPDGLSEVEGWTGITQLAECGERNAPVSVLMGLKEDGTVVMAGLDYFPRNPVDWTGIRSIHEGEYAIGAIREDGTALFYEENPEYNYGQYNTTAWTDLTRLALGLNHTAGLRSDGTVYAAGRNDAGQCEVGGWTDVVYIAAGANCTLGIRSDGTLLIAGEVGW</sequence>
<feature type="binding site" evidence="1">
    <location>
        <position position="63"/>
    </location>
    <ligand>
        <name>ATP</name>
        <dbReference type="ChEBI" id="CHEBI:30616"/>
    </ligand>
</feature>
<accession>A0A9D2R271</accession>
<proteinExistence type="predicted"/>
<organism evidence="4 5">
    <name type="scientific">Candidatus Eisenbergiella stercorigallinarum</name>
    <dbReference type="NCBI Taxonomy" id="2838557"/>
    <lineage>
        <taxon>Bacteria</taxon>
        <taxon>Bacillati</taxon>
        <taxon>Bacillota</taxon>
        <taxon>Clostridia</taxon>
        <taxon>Lachnospirales</taxon>
        <taxon>Lachnospiraceae</taxon>
        <taxon>Eisenbergiella</taxon>
    </lineage>
</organism>
<dbReference type="GO" id="GO:0005737">
    <property type="term" value="C:cytoplasm"/>
    <property type="evidence" value="ECO:0007669"/>
    <property type="project" value="TreeGrafter"/>
</dbReference>
<dbReference type="Proteomes" id="UP000823851">
    <property type="component" value="Unassembled WGS sequence"/>
</dbReference>
<keyword evidence="4" id="KW-0418">Kinase</keyword>
<dbReference type="SUPFAM" id="SSF50985">
    <property type="entry name" value="RCC1/BLIP-II"/>
    <property type="match status" value="2"/>
</dbReference>
<dbReference type="EMBL" id="DWUW01000274">
    <property type="protein sequence ID" value="HJD32193.1"/>
    <property type="molecule type" value="Genomic_DNA"/>
</dbReference>
<feature type="domain" description="Protein kinase" evidence="3">
    <location>
        <begin position="34"/>
        <end position="372"/>
    </location>
</feature>
<dbReference type="InterPro" id="IPR011009">
    <property type="entry name" value="Kinase-like_dom_sf"/>
</dbReference>
<feature type="region of interest" description="Disordered" evidence="2">
    <location>
        <begin position="76"/>
        <end position="108"/>
    </location>
</feature>
<keyword evidence="1" id="KW-0547">Nucleotide-binding</keyword>
<dbReference type="GO" id="GO:0004672">
    <property type="term" value="F:protein kinase activity"/>
    <property type="evidence" value="ECO:0007669"/>
    <property type="project" value="InterPro"/>
</dbReference>
<dbReference type="SUPFAM" id="SSF56112">
    <property type="entry name" value="Protein kinase-like (PK-like)"/>
    <property type="match status" value="1"/>
</dbReference>
<reference evidence="4" key="2">
    <citation type="submission" date="2021-04" db="EMBL/GenBank/DDBJ databases">
        <authorList>
            <person name="Gilroy R."/>
        </authorList>
    </citation>
    <scope>NUCLEOTIDE SEQUENCE</scope>
    <source>
        <strain evidence="4">ChiHjej8B7-25341</strain>
    </source>
</reference>
<dbReference type="InterPro" id="IPR008266">
    <property type="entry name" value="Tyr_kinase_AS"/>
</dbReference>